<dbReference type="InterPro" id="IPR007197">
    <property type="entry name" value="rSAM"/>
</dbReference>
<dbReference type="SFLD" id="SFLDG01082">
    <property type="entry name" value="B12-binding_domain_containing"/>
    <property type="match status" value="1"/>
</dbReference>
<dbReference type="InterPro" id="IPR023404">
    <property type="entry name" value="rSAM_horseshoe"/>
</dbReference>
<sequence>MSELTLVRECQHLVYKKGNLKILLVYPGAENVGFSSLSLHRIYSLLNSIEGISCDLIFEEMESSYFLELNPKEFDVIAFTVTYENHLFKIVELLLNWEIEPLREKRKNSPLIIGGGIGLYYNPVPFLPILDAVYLGEAEGRIEEVFQSLVEKPSIESLEKFDNVVLSENYTFSYDGLKVVSISGERRKIYRSPIFRITPSHSCFISESTTFNEMFLIELNRGCVEKCRFCVASYMGLPYREKDISVVEREIEIASKYVSRVGLIGAGVTDYSRMEELYKVLKKCSMRASFSSMKASSTSPFIFEILKESGQKTVTLAPEAGSEELRFSINKKVKDERYFEFAEKCLESGAENLKLYFLIGLPGETDEDIEKIPEMAGKFVKIATPFWKEKGKRGEVHLSINPVIAKPFTPFQWYGLNSKGTIEKKLKKISKLVRKLPGVSLTYEKPKEVVLQAIISRGDTRIGKAAVKSVKERAPFRRVIKEMGLPFEELYTREREKEEVFPWDFIESGIDKEYLWREYRNTYERKATPACFPGCKVCGLCK</sequence>
<dbReference type="SUPFAM" id="SSF102114">
    <property type="entry name" value="Radical SAM enzymes"/>
    <property type="match status" value="1"/>
</dbReference>
<dbReference type="Pfam" id="PF19864">
    <property type="entry name" value="Radical_SAM_N2"/>
    <property type="match status" value="1"/>
</dbReference>
<dbReference type="RefSeq" id="WP_142933834.1">
    <property type="nucleotide sequence ID" value="NZ_FXTM01000003.1"/>
</dbReference>
<dbReference type="PANTHER" id="PTHR42731">
    <property type="entry name" value="SLL1084 PROTEIN"/>
    <property type="match status" value="1"/>
</dbReference>
<name>A0A521AX33_9BACT</name>
<dbReference type="CDD" id="cd02065">
    <property type="entry name" value="B12-binding_like"/>
    <property type="match status" value="1"/>
</dbReference>
<protein>
    <submittedName>
        <fullName evidence="2">Radical SAM superfamily enzyme YgiQ, UPF0313 family</fullName>
    </submittedName>
</protein>
<gene>
    <name evidence="2" type="ORF">SAMN06269117_1033</name>
</gene>
<evidence type="ECO:0000259" key="1">
    <source>
        <dbReference type="PROSITE" id="PS51918"/>
    </source>
</evidence>
<dbReference type="PANTHER" id="PTHR42731:SF5">
    <property type="entry name" value="RADICAL SAM DOMAIN PROTEIN"/>
    <property type="match status" value="1"/>
</dbReference>
<dbReference type="PROSITE" id="PS51918">
    <property type="entry name" value="RADICAL_SAM"/>
    <property type="match status" value="1"/>
</dbReference>
<keyword evidence="3" id="KW-1185">Reference proteome</keyword>
<feature type="domain" description="Radical SAM core" evidence="1">
    <location>
        <begin position="209"/>
        <end position="447"/>
    </location>
</feature>
<dbReference type="InterPro" id="IPR006638">
    <property type="entry name" value="Elp3/MiaA/NifB-like_rSAM"/>
</dbReference>
<reference evidence="2 3" key="1">
    <citation type="submission" date="2017-05" db="EMBL/GenBank/DDBJ databases">
        <authorList>
            <person name="Varghese N."/>
            <person name="Submissions S."/>
        </authorList>
    </citation>
    <scope>NUCLEOTIDE SEQUENCE [LARGE SCALE GENOMIC DNA]</scope>
    <source>
        <strain evidence="2 3">DSM 16304</strain>
    </source>
</reference>
<accession>A0A521AX33</accession>
<dbReference type="SMART" id="SM00729">
    <property type="entry name" value="Elp3"/>
    <property type="match status" value="1"/>
</dbReference>
<dbReference type="GO" id="GO:0051536">
    <property type="term" value="F:iron-sulfur cluster binding"/>
    <property type="evidence" value="ECO:0007669"/>
    <property type="project" value="InterPro"/>
</dbReference>
<dbReference type="Proteomes" id="UP000317315">
    <property type="component" value="Unassembled WGS sequence"/>
</dbReference>
<dbReference type="CDD" id="cd01335">
    <property type="entry name" value="Radical_SAM"/>
    <property type="match status" value="1"/>
</dbReference>
<organism evidence="2 3">
    <name type="scientific">Balnearium lithotrophicum</name>
    <dbReference type="NCBI Taxonomy" id="223788"/>
    <lineage>
        <taxon>Bacteria</taxon>
        <taxon>Pseudomonadati</taxon>
        <taxon>Aquificota</taxon>
        <taxon>Aquificia</taxon>
        <taxon>Desulfurobacteriales</taxon>
        <taxon>Desulfurobacteriaceae</taxon>
        <taxon>Balnearium</taxon>
    </lineage>
</organism>
<dbReference type="InterPro" id="IPR058240">
    <property type="entry name" value="rSAM_sf"/>
</dbReference>
<evidence type="ECO:0000313" key="3">
    <source>
        <dbReference type="Proteomes" id="UP000317315"/>
    </source>
</evidence>
<proteinExistence type="predicted"/>
<evidence type="ECO:0000313" key="2">
    <source>
        <dbReference type="EMBL" id="SMO39412.1"/>
    </source>
</evidence>
<dbReference type="EMBL" id="FXTM01000003">
    <property type="protein sequence ID" value="SMO39412.1"/>
    <property type="molecule type" value="Genomic_DNA"/>
</dbReference>
<dbReference type="InterPro" id="IPR045784">
    <property type="entry name" value="Radical_SAM_N2"/>
</dbReference>
<dbReference type="GO" id="GO:0003824">
    <property type="term" value="F:catalytic activity"/>
    <property type="evidence" value="ECO:0007669"/>
    <property type="project" value="InterPro"/>
</dbReference>
<dbReference type="SFLD" id="SFLDS00029">
    <property type="entry name" value="Radical_SAM"/>
    <property type="match status" value="1"/>
</dbReference>
<dbReference type="Pfam" id="PF04055">
    <property type="entry name" value="Radical_SAM"/>
    <property type="match status" value="1"/>
</dbReference>
<dbReference type="OrthoDB" id="9806827at2"/>
<dbReference type="AlphaFoldDB" id="A0A521AX33"/>
<dbReference type="Gene3D" id="3.80.30.20">
    <property type="entry name" value="tm_1862 like domain"/>
    <property type="match status" value="1"/>
</dbReference>